<evidence type="ECO:0000256" key="1">
    <source>
        <dbReference type="SAM" id="Phobius"/>
    </source>
</evidence>
<feature type="domain" description="Acyltransferase 3" evidence="2">
    <location>
        <begin position="5"/>
        <end position="328"/>
    </location>
</feature>
<feature type="transmembrane region" description="Helical" evidence="1">
    <location>
        <begin position="7"/>
        <end position="25"/>
    </location>
</feature>
<protein>
    <submittedName>
        <fullName evidence="4">Peptidoglycan/LPS O-acetylase OafA/YrhL, contains acyltransferase and SGNH-hydrolase domains</fullName>
    </submittedName>
</protein>
<dbReference type="Pfam" id="PF19040">
    <property type="entry name" value="SGNH"/>
    <property type="match status" value="1"/>
</dbReference>
<dbReference type="EMBL" id="FOQH01000020">
    <property type="protein sequence ID" value="SFJ24185.1"/>
    <property type="molecule type" value="Genomic_DNA"/>
</dbReference>
<dbReference type="PANTHER" id="PTHR23028:SF53">
    <property type="entry name" value="ACYL_TRANSF_3 DOMAIN-CONTAINING PROTEIN"/>
    <property type="match status" value="1"/>
</dbReference>
<keyword evidence="4" id="KW-0378">Hydrolase</keyword>
<feature type="transmembrane region" description="Helical" evidence="1">
    <location>
        <begin position="132"/>
        <end position="156"/>
    </location>
</feature>
<accession>A0A1I3PRZ9</accession>
<keyword evidence="1" id="KW-0812">Transmembrane</keyword>
<keyword evidence="1" id="KW-0472">Membrane</keyword>
<sequence length="668" mass="73469">MIYRKEIDGLRTIAVGSVVLFHAGLPGFGGGFVGVDVFFVISGYLITAILLDDLDGGRFSILQFYERRARRILPALSLVIAVTSLVAVSGVMLPDQLTRYFQSVVATALFAANFFFWWSTDYFAPDAEESPLLHMWSLAVEEQFYLLFPIVLFLVWRWRKGWTAPLMLVCVLASLGLAEIASREAPTANFYFPVTRVWELLAGSLVAVRLRGGIPERTALSPWLAALGLALVLASIVMVGGDFRYPSLWTVPSVLGTALLIRYARPDDPAGWVLALAPMVFIGQLSYSIYLWHQPLLAFARISTFGHVELWVMLALSALTIPLSWLSWRFVEQPFRKGYSRRTIFSLSGVAIGAMIVVGAGIGTSERTAYAISRLTEEDRPVYDSLRALAHGTEEMTAPYRLASAGESCVFWTDRLSDELSRRIQDCAAQHGPGVMVTGGSHGIDLFYMLARNTEAPFLVGISRGFCRAHRSVEGAENPDCFFPRLPALVEARKDDIALFIYTQAAHSMFEDGRRLRDASGFHPELAEETAAYLRNIQADVPVLWLGPQRMLGDDVRGLAPDRDFATQLAQAYDPAIPQAETTAETEMKAAAEAAGIPFLSKWGMMEASLPDQAMLDGHLAYRDQDHLSPWGAEVFGARLVRNLAAAGYADRLPPRAEASGSAALPAD</sequence>
<evidence type="ECO:0000313" key="5">
    <source>
        <dbReference type="Proteomes" id="UP000199377"/>
    </source>
</evidence>
<proteinExistence type="predicted"/>
<dbReference type="OrthoDB" id="9796461at2"/>
<dbReference type="Proteomes" id="UP000199377">
    <property type="component" value="Unassembled WGS sequence"/>
</dbReference>
<dbReference type="RefSeq" id="WP_092866036.1">
    <property type="nucleotide sequence ID" value="NZ_FOQH01000020.1"/>
</dbReference>
<reference evidence="4 5" key="1">
    <citation type="submission" date="2016-10" db="EMBL/GenBank/DDBJ databases">
        <authorList>
            <person name="de Groot N.N."/>
        </authorList>
    </citation>
    <scope>NUCLEOTIDE SEQUENCE [LARGE SCALE GENOMIC DNA]</scope>
    <source>
        <strain evidence="4 5">CGMCC 1.11030</strain>
    </source>
</reference>
<keyword evidence="4" id="KW-0808">Transferase</keyword>
<evidence type="ECO:0000259" key="3">
    <source>
        <dbReference type="Pfam" id="PF19040"/>
    </source>
</evidence>
<dbReference type="GO" id="GO:0016787">
    <property type="term" value="F:hydrolase activity"/>
    <property type="evidence" value="ECO:0007669"/>
    <property type="project" value="UniProtKB-KW"/>
</dbReference>
<gene>
    <name evidence="4" type="ORF">SAMN05216258_1207</name>
</gene>
<feature type="transmembrane region" description="Helical" evidence="1">
    <location>
        <begin position="72"/>
        <end position="94"/>
    </location>
</feature>
<dbReference type="GO" id="GO:0009103">
    <property type="term" value="P:lipopolysaccharide biosynthetic process"/>
    <property type="evidence" value="ECO:0007669"/>
    <property type="project" value="TreeGrafter"/>
</dbReference>
<dbReference type="Pfam" id="PF01757">
    <property type="entry name" value="Acyl_transf_3"/>
    <property type="match status" value="1"/>
</dbReference>
<feature type="transmembrane region" description="Helical" evidence="1">
    <location>
        <begin position="310"/>
        <end position="331"/>
    </location>
</feature>
<dbReference type="AlphaFoldDB" id="A0A1I3PRZ9"/>
<keyword evidence="1" id="KW-1133">Transmembrane helix</keyword>
<feature type="transmembrane region" description="Helical" evidence="1">
    <location>
        <begin position="271"/>
        <end position="290"/>
    </location>
</feature>
<evidence type="ECO:0000259" key="2">
    <source>
        <dbReference type="Pfam" id="PF01757"/>
    </source>
</evidence>
<feature type="transmembrane region" description="Helical" evidence="1">
    <location>
        <begin position="100"/>
        <end position="120"/>
    </location>
</feature>
<feature type="transmembrane region" description="Helical" evidence="1">
    <location>
        <begin position="219"/>
        <end position="241"/>
    </location>
</feature>
<organism evidence="4 5">
    <name type="scientific">Albimonas pacifica</name>
    <dbReference type="NCBI Taxonomy" id="1114924"/>
    <lineage>
        <taxon>Bacteria</taxon>
        <taxon>Pseudomonadati</taxon>
        <taxon>Pseudomonadota</taxon>
        <taxon>Alphaproteobacteria</taxon>
        <taxon>Rhodobacterales</taxon>
        <taxon>Paracoccaceae</taxon>
        <taxon>Albimonas</taxon>
    </lineage>
</organism>
<dbReference type="GO" id="GO:0016747">
    <property type="term" value="F:acyltransferase activity, transferring groups other than amino-acyl groups"/>
    <property type="evidence" value="ECO:0007669"/>
    <property type="project" value="InterPro"/>
</dbReference>
<dbReference type="InterPro" id="IPR002656">
    <property type="entry name" value="Acyl_transf_3_dom"/>
</dbReference>
<keyword evidence="5" id="KW-1185">Reference proteome</keyword>
<feature type="transmembrane region" description="Helical" evidence="1">
    <location>
        <begin position="343"/>
        <end position="363"/>
    </location>
</feature>
<name>A0A1I3PRZ9_9RHOB</name>
<dbReference type="PANTHER" id="PTHR23028">
    <property type="entry name" value="ACETYLTRANSFERASE"/>
    <property type="match status" value="1"/>
</dbReference>
<keyword evidence="4" id="KW-0012">Acyltransferase</keyword>
<dbReference type="InterPro" id="IPR050879">
    <property type="entry name" value="Acyltransferase_3"/>
</dbReference>
<evidence type="ECO:0000313" key="4">
    <source>
        <dbReference type="EMBL" id="SFJ24185.1"/>
    </source>
</evidence>
<dbReference type="InterPro" id="IPR043968">
    <property type="entry name" value="SGNH"/>
</dbReference>
<feature type="transmembrane region" description="Helical" evidence="1">
    <location>
        <begin position="247"/>
        <end position="264"/>
    </location>
</feature>
<feature type="domain" description="SGNH" evidence="3">
    <location>
        <begin position="423"/>
        <end position="640"/>
    </location>
</feature>
<dbReference type="GO" id="GO:0016020">
    <property type="term" value="C:membrane"/>
    <property type="evidence" value="ECO:0007669"/>
    <property type="project" value="TreeGrafter"/>
</dbReference>